<dbReference type="EMBL" id="BPLR01020397">
    <property type="protein sequence ID" value="GIX78264.1"/>
    <property type="molecule type" value="Genomic_DNA"/>
</dbReference>
<dbReference type="Proteomes" id="UP001054945">
    <property type="component" value="Unassembled WGS sequence"/>
</dbReference>
<evidence type="ECO:0000313" key="2">
    <source>
        <dbReference type="Proteomes" id="UP001054945"/>
    </source>
</evidence>
<gene>
    <name evidence="1" type="ORF">CEXT_168041</name>
</gene>
<organism evidence="1 2">
    <name type="scientific">Caerostris extrusa</name>
    <name type="common">Bark spider</name>
    <name type="synonym">Caerostris bankana</name>
    <dbReference type="NCBI Taxonomy" id="172846"/>
    <lineage>
        <taxon>Eukaryota</taxon>
        <taxon>Metazoa</taxon>
        <taxon>Ecdysozoa</taxon>
        <taxon>Arthropoda</taxon>
        <taxon>Chelicerata</taxon>
        <taxon>Arachnida</taxon>
        <taxon>Araneae</taxon>
        <taxon>Araneomorphae</taxon>
        <taxon>Entelegynae</taxon>
        <taxon>Araneoidea</taxon>
        <taxon>Araneidae</taxon>
        <taxon>Caerostris</taxon>
    </lineage>
</organism>
<protein>
    <submittedName>
        <fullName evidence="1">Uncharacterized protein</fullName>
    </submittedName>
</protein>
<name>A0AAV4N0J6_CAEEX</name>
<reference evidence="1 2" key="1">
    <citation type="submission" date="2021-06" db="EMBL/GenBank/DDBJ databases">
        <title>Caerostris extrusa draft genome.</title>
        <authorList>
            <person name="Kono N."/>
            <person name="Arakawa K."/>
        </authorList>
    </citation>
    <scope>NUCLEOTIDE SEQUENCE [LARGE SCALE GENOMIC DNA]</scope>
</reference>
<comment type="caution">
    <text evidence="1">The sequence shown here is derived from an EMBL/GenBank/DDBJ whole genome shotgun (WGS) entry which is preliminary data.</text>
</comment>
<dbReference type="AlphaFoldDB" id="A0AAV4N0J6"/>
<evidence type="ECO:0000313" key="1">
    <source>
        <dbReference type="EMBL" id="GIX78264.1"/>
    </source>
</evidence>
<sequence length="111" mass="12809">MYLPTFTTHLKHLPLMKNVQPRPLHAFKKHHEKQLYIQPQKKNPIPLPTSRRAKCSLMQGLKYLSAPRGMGRPCPVHYAPFPMAGRKRRGPFIRPSSSFFVCESQILSDTD</sequence>
<accession>A0AAV4N0J6</accession>
<keyword evidence="2" id="KW-1185">Reference proteome</keyword>
<proteinExistence type="predicted"/>